<reference evidence="2 3" key="1">
    <citation type="submission" date="2024-03" db="EMBL/GenBank/DDBJ databases">
        <title>Novel species of the genus Variovorax.</title>
        <authorList>
            <person name="Liu Q."/>
            <person name="Xin Y.-H."/>
        </authorList>
    </citation>
    <scope>NUCLEOTIDE SEQUENCE [LARGE SCALE GENOMIC DNA]</scope>
    <source>
        <strain evidence="2 3">KACC 18900</strain>
    </source>
</reference>
<sequence length="40" mass="4603">MSSGWIITLEVLGVLGVLIGLAGWELYALRRDRMKDRERE</sequence>
<keyword evidence="1" id="KW-0472">Membrane</keyword>
<keyword evidence="1" id="KW-0812">Transmembrane</keyword>
<feature type="transmembrane region" description="Helical" evidence="1">
    <location>
        <begin position="6"/>
        <end position="29"/>
    </location>
</feature>
<dbReference type="Proteomes" id="UP001385892">
    <property type="component" value="Unassembled WGS sequence"/>
</dbReference>
<evidence type="ECO:0000256" key="1">
    <source>
        <dbReference type="SAM" id="Phobius"/>
    </source>
</evidence>
<evidence type="ECO:0000313" key="3">
    <source>
        <dbReference type="Proteomes" id="UP001385892"/>
    </source>
</evidence>
<keyword evidence="3" id="KW-1185">Reference proteome</keyword>
<accession>A0ABU8WU37</accession>
<dbReference type="EMBL" id="JBBKZT010000019">
    <property type="protein sequence ID" value="MEJ8851026.1"/>
    <property type="molecule type" value="Genomic_DNA"/>
</dbReference>
<evidence type="ECO:0000313" key="2">
    <source>
        <dbReference type="EMBL" id="MEJ8851026.1"/>
    </source>
</evidence>
<comment type="caution">
    <text evidence="2">The sequence shown here is derived from an EMBL/GenBank/DDBJ whole genome shotgun (WGS) entry which is preliminary data.</text>
</comment>
<protein>
    <submittedName>
        <fullName evidence="2">Uncharacterized protein</fullName>
    </submittedName>
</protein>
<organism evidence="2 3">
    <name type="scientific">Variovorax rhizosphaerae</name>
    <dbReference type="NCBI Taxonomy" id="1836200"/>
    <lineage>
        <taxon>Bacteria</taxon>
        <taxon>Pseudomonadati</taxon>
        <taxon>Pseudomonadota</taxon>
        <taxon>Betaproteobacteria</taxon>
        <taxon>Burkholderiales</taxon>
        <taxon>Comamonadaceae</taxon>
        <taxon>Variovorax</taxon>
    </lineage>
</organism>
<gene>
    <name evidence="2" type="ORF">WKW82_30600</name>
</gene>
<keyword evidence="1" id="KW-1133">Transmembrane helix</keyword>
<name>A0ABU8WU37_9BURK</name>
<proteinExistence type="predicted"/>
<dbReference type="RefSeq" id="WP_340346540.1">
    <property type="nucleotide sequence ID" value="NZ_JBBKZT010000019.1"/>
</dbReference>